<evidence type="ECO:0000313" key="1">
    <source>
        <dbReference type="EMBL" id="WFD09964.1"/>
    </source>
</evidence>
<dbReference type="RefSeq" id="WP_277731942.1">
    <property type="nucleotide sequence ID" value="NZ_CP120733.1"/>
</dbReference>
<evidence type="ECO:0008006" key="3">
    <source>
        <dbReference type="Google" id="ProtNLM"/>
    </source>
</evidence>
<protein>
    <recommendedName>
        <fullName evidence="3">Helix-turn-helix domain-containing protein</fullName>
    </recommendedName>
</protein>
<gene>
    <name evidence="1" type="ORF">P4S50_16540</name>
</gene>
<dbReference type="EMBL" id="CP120733">
    <property type="protein sequence ID" value="WFD09964.1"/>
    <property type="molecule type" value="Genomic_DNA"/>
</dbReference>
<proteinExistence type="predicted"/>
<reference evidence="1 2" key="1">
    <citation type="submission" date="2023-03" db="EMBL/GenBank/DDBJ databases">
        <title>Complete genome sequence of Tepidibacter sp. SWIR-1, isolated from a deep-sea hydrothermal vent.</title>
        <authorList>
            <person name="Li X."/>
        </authorList>
    </citation>
    <scope>NUCLEOTIDE SEQUENCE [LARGE SCALE GENOMIC DNA]</scope>
    <source>
        <strain evidence="1 2">SWIR-1</strain>
    </source>
</reference>
<organism evidence="1 2">
    <name type="scientific">Tepidibacter hydrothermalis</name>
    <dbReference type="NCBI Taxonomy" id="3036126"/>
    <lineage>
        <taxon>Bacteria</taxon>
        <taxon>Bacillati</taxon>
        <taxon>Bacillota</taxon>
        <taxon>Clostridia</taxon>
        <taxon>Peptostreptococcales</taxon>
        <taxon>Peptostreptococcaceae</taxon>
        <taxon>Tepidibacter</taxon>
    </lineage>
</organism>
<evidence type="ECO:0000313" key="2">
    <source>
        <dbReference type="Proteomes" id="UP001222800"/>
    </source>
</evidence>
<accession>A0ABY8EEF1</accession>
<name>A0ABY8EEF1_9FIRM</name>
<sequence length="57" mass="6363">MMIKEVASILGETEQFIRTGLQKGIFPFGTAEKIDGKFTYSIDKVAFNEFLTMKGGK</sequence>
<dbReference type="Proteomes" id="UP001222800">
    <property type="component" value="Chromosome"/>
</dbReference>
<keyword evidence="2" id="KW-1185">Reference proteome</keyword>